<dbReference type="InterPro" id="IPR001915">
    <property type="entry name" value="Peptidase_M48"/>
</dbReference>
<gene>
    <name evidence="14" type="ORF">JOF53_003941</name>
</gene>
<dbReference type="InterPro" id="IPR050083">
    <property type="entry name" value="HtpX_protease"/>
</dbReference>
<dbReference type="Proteomes" id="UP001519363">
    <property type="component" value="Unassembled WGS sequence"/>
</dbReference>
<accession>A0ABS5AEQ9</accession>
<evidence type="ECO:0000256" key="4">
    <source>
        <dbReference type="ARBA" id="ARBA00022670"/>
    </source>
</evidence>
<evidence type="ECO:0000256" key="9">
    <source>
        <dbReference type="ARBA" id="ARBA00022989"/>
    </source>
</evidence>
<evidence type="ECO:0000256" key="3">
    <source>
        <dbReference type="ARBA" id="ARBA00022475"/>
    </source>
</evidence>
<keyword evidence="8" id="KW-0862">Zinc</keyword>
<sequence length="643" mass="68297">MLGFRSVLAVALLAAFPLVVVGVGAGGVAAGVALGGRPGAQLALFGIGVLIALGFPLVSVLITRLAPPRGPRLTRQAQPELWRVVEELAELAGTRPPDEITLIGEVNAAVREDTRLLGLRPGTRHLMIGLPLLAGLTVAELRAVLAHELGHYGRGHSRFAAVAYRGSEALARTVDRLDRGPVRWVLGGYAGLYRLVSGAATRAQERQADEVMAATSGPAAAANALRAVATLGPAWAAFNRRYARLAITADRTPDLLLGFHAFLVHPAQRDWLAGLVEDVLDEQPESRFDSHPTLRRRLAALARAGDHDPEPDARPAWAVLTDPRTTVPALEGELIARELGPRASWAEIVRLAGAADARQGAGLLAKAVVDSGQGREGTVGEAVRALRRGRVEELAAPVAWDGATAEEVVAELLADTVVAALVQAGRAHHELNWGGPWVVRLFDGKVFHATLLTRPAAADRNRVESLGRNLTALGVPPGFVHRLDPEESTVDEEPALVGVFSSVKLGSAPKDLLVYGTGLLVLPLARGVWVRRGFAGLAGASERLERKRIARLTGQGHTALAAVPGALWLPLAEVAGGSFARKGAVGYLTVELTDRSPLRFAFSGLSEEHGDAHEGLSSYFRQKRQPEMRLATRSGERDTALRQ</sequence>
<evidence type="ECO:0000259" key="13">
    <source>
        <dbReference type="Pfam" id="PF01435"/>
    </source>
</evidence>
<keyword evidence="5 12" id="KW-0812">Transmembrane</keyword>
<evidence type="ECO:0000256" key="11">
    <source>
        <dbReference type="ARBA" id="ARBA00023136"/>
    </source>
</evidence>
<keyword evidence="7" id="KW-0378">Hydrolase</keyword>
<keyword evidence="3" id="KW-1003">Cell membrane</keyword>
<keyword evidence="11 12" id="KW-0472">Membrane</keyword>
<keyword evidence="10" id="KW-0482">Metalloprotease</keyword>
<organism evidence="14 15">
    <name type="scientific">Crossiella equi</name>
    <dbReference type="NCBI Taxonomy" id="130796"/>
    <lineage>
        <taxon>Bacteria</taxon>
        <taxon>Bacillati</taxon>
        <taxon>Actinomycetota</taxon>
        <taxon>Actinomycetes</taxon>
        <taxon>Pseudonocardiales</taxon>
        <taxon>Pseudonocardiaceae</taxon>
        <taxon>Crossiella</taxon>
    </lineage>
</organism>
<feature type="domain" description="Peptidase M48" evidence="13">
    <location>
        <begin position="77"/>
        <end position="302"/>
    </location>
</feature>
<dbReference type="GO" id="GO:0006508">
    <property type="term" value="P:proteolysis"/>
    <property type="evidence" value="ECO:0007669"/>
    <property type="project" value="UniProtKB-KW"/>
</dbReference>
<name>A0ABS5AEQ9_9PSEU</name>
<dbReference type="EMBL" id="JAGIOO010000001">
    <property type="protein sequence ID" value="MBP2475069.1"/>
    <property type="molecule type" value="Genomic_DNA"/>
</dbReference>
<reference evidence="14 15" key="1">
    <citation type="submission" date="2021-03" db="EMBL/GenBank/DDBJ databases">
        <title>Sequencing the genomes of 1000 actinobacteria strains.</title>
        <authorList>
            <person name="Klenk H.-P."/>
        </authorList>
    </citation>
    <scope>NUCLEOTIDE SEQUENCE [LARGE SCALE GENOMIC DNA]</scope>
    <source>
        <strain evidence="14 15">DSM 44580</strain>
    </source>
</reference>
<dbReference type="Pfam" id="PF01435">
    <property type="entry name" value="Peptidase_M48"/>
    <property type="match status" value="1"/>
</dbReference>
<feature type="transmembrane region" description="Helical" evidence="12">
    <location>
        <begin position="40"/>
        <end position="62"/>
    </location>
</feature>
<dbReference type="RefSeq" id="WP_086781246.1">
    <property type="nucleotide sequence ID" value="NZ_JAGIOO010000001.1"/>
</dbReference>
<protein>
    <submittedName>
        <fullName evidence="14">Zn-dependent protease with chaperone function</fullName>
    </submittedName>
</protein>
<keyword evidence="9 12" id="KW-1133">Transmembrane helix</keyword>
<comment type="caution">
    <text evidence="14">The sequence shown here is derived from an EMBL/GenBank/DDBJ whole genome shotgun (WGS) entry which is preliminary data.</text>
</comment>
<proteinExistence type="predicted"/>
<evidence type="ECO:0000256" key="10">
    <source>
        <dbReference type="ARBA" id="ARBA00023049"/>
    </source>
</evidence>
<dbReference type="PANTHER" id="PTHR43221:SF1">
    <property type="entry name" value="PROTEASE HTPX"/>
    <property type="match status" value="1"/>
</dbReference>
<evidence type="ECO:0000256" key="8">
    <source>
        <dbReference type="ARBA" id="ARBA00022833"/>
    </source>
</evidence>
<evidence type="ECO:0000313" key="14">
    <source>
        <dbReference type="EMBL" id="MBP2475069.1"/>
    </source>
</evidence>
<dbReference type="Gene3D" id="3.30.2010.10">
    <property type="entry name" value="Metalloproteases ('zincins'), catalytic domain"/>
    <property type="match status" value="1"/>
</dbReference>
<comment type="cofactor">
    <cofactor evidence="1">
        <name>Zn(2+)</name>
        <dbReference type="ChEBI" id="CHEBI:29105"/>
    </cofactor>
</comment>
<evidence type="ECO:0000256" key="12">
    <source>
        <dbReference type="SAM" id="Phobius"/>
    </source>
</evidence>
<evidence type="ECO:0000256" key="5">
    <source>
        <dbReference type="ARBA" id="ARBA00022692"/>
    </source>
</evidence>
<dbReference type="PANTHER" id="PTHR43221">
    <property type="entry name" value="PROTEASE HTPX"/>
    <property type="match status" value="1"/>
</dbReference>
<evidence type="ECO:0000256" key="2">
    <source>
        <dbReference type="ARBA" id="ARBA00004651"/>
    </source>
</evidence>
<dbReference type="GO" id="GO:0008233">
    <property type="term" value="F:peptidase activity"/>
    <property type="evidence" value="ECO:0007669"/>
    <property type="project" value="UniProtKB-KW"/>
</dbReference>
<evidence type="ECO:0000256" key="7">
    <source>
        <dbReference type="ARBA" id="ARBA00022801"/>
    </source>
</evidence>
<evidence type="ECO:0000313" key="15">
    <source>
        <dbReference type="Proteomes" id="UP001519363"/>
    </source>
</evidence>
<evidence type="ECO:0000256" key="1">
    <source>
        <dbReference type="ARBA" id="ARBA00001947"/>
    </source>
</evidence>
<dbReference type="CDD" id="cd07328">
    <property type="entry name" value="M48_Ste24p_like"/>
    <property type="match status" value="1"/>
</dbReference>
<keyword evidence="15" id="KW-1185">Reference proteome</keyword>
<keyword evidence="6" id="KW-0479">Metal-binding</keyword>
<evidence type="ECO:0000256" key="6">
    <source>
        <dbReference type="ARBA" id="ARBA00022723"/>
    </source>
</evidence>
<comment type="subcellular location">
    <subcellularLocation>
        <location evidence="2">Cell membrane</location>
        <topology evidence="2">Multi-pass membrane protein</topology>
    </subcellularLocation>
</comment>
<keyword evidence="4 14" id="KW-0645">Protease</keyword>